<dbReference type="PANTHER" id="PTHR40463">
    <property type="entry name" value="PH-RESPONSE REGULATOR PROTEIN PALC"/>
    <property type="match status" value="1"/>
</dbReference>
<dbReference type="InterPro" id="IPR038499">
    <property type="entry name" value="BRO1_sf"/>
</dbReference>
<accession>A0AAF0ITA2</accession>
<dbReference type="EMBL" id="CP119942">
    <property type="protein sequence ID" value="WFD04535.1"/>
    <property type="molecule type" value="Genomic_DNA"/>
</dbReference>
<keyword evidence="5" id="KW-1185">Reference proteome</keyword>
<evidence type="ECO:0000256" key="2">
    <source>
        <dbReference type="ARBA" id="ARBA00022193"/>
    </source>
</evidence>
<dbReference type="InterPro" id="IPR004328">
    <property type="entry name" value="BRO1_dom"/>
</dbReference>
<evidence type="ECO:0000313" key="4">
    <source>
        <dbReference type="EMBL" id="WFD04535.1"/>
    </source>
</evidence>
<dbReference type="GO" id="GO:0005886">
    <property type="term" value="C:plasma membrane"/>
    <property type="evidence" value="ECO:0007669"/>
    <property type="project" value="TreeGrafter"/>
</dbReference>
<evidence type="ECO:0000256" key="1">
    <source>
        <dbReference type="ARBA" id="ARBA00010997"/>
    </source>
</evidence>
<gene>
    <name evidence="4" type="ORF">MOBT1_003246</name>
</gene>
<comment type="similarity">
    <text evidence="1">Belongs to the palC family.</text>
</comment>
<dbReference type="GO" id="GO:0071467">
    <property type="term" value="P:cellular response to pH"/>
    <property type="evidence" value="ECO:0007669"/>
    <property type="project" value="InterPro"/>
</dbReference>
<sequence>MYRYTLPSTSAVSFTDHFQTDTYHAELMLATQLRATVEQVVRDAQSAQAETIRVVQAVTEYLPVLTGIYNCVLTDAVLVRHEPEFVWRSALDRSAKCALHGLAAELCAVHTLLGMAYVNEAAATVDALGLYELDTSVDNVVRRQNDERLKVAADLLCRAAGVFEYVATQLLPRWSAEAPRPPELTHDVSVALARVAMADAHRLALRKLQSPALALATDTLTPGPPLPAGHPSPALLAKLHLHAASLYEQGTSLVRTHDARTPDAADAEMRRARQAVHKVKTTLQTLRTHTAAALDVRTDTRLVRYAEHEARWHRALAHKWLGIDAGEHADCVGVGLAHLGAAREQLQRIVPKGLEDGEGKRRVPLWEQRRAAKFHGDLTLWWMSVEAASVGRWHDAYRRVNDSVSFQRVPRLSELQYASEGPL</sequence>
<dbReference type="PROSITE" id="PS51180">
    <property type="entry name" value="BRO1"/>
    <property type="match status" value="1"/>
</dbReference>
<dbReference type="Gene3D" id="1.25.40.280">
    <property type="entry name" value="alix/aip1 like domains"/>
    <property type="match status" value="1"/>
</dbReference>
<organism evidence="4 5">
    <name type="scientific">Malassezia obtusa</name>
    <dbReference type="NCBI Taxonomy" id="76774"/>
    <lineage>
        <taxon>Eukaryota</taxon>
        <taxon>Fungi</taxon>
        <taxon>Dikarya</taxon>
        <taxon>Basidiomycota</taxon>
        <taxon>Ustilaginomycotina</taxon>
        <taxon>Malasseziomycetes</taxon>
        <taxon>Malasseziales</taxon>
        <taxon>Malasseziaceae</taxon>
        <taxon>Malassezia</taxon>
    </lineage>
</organism>
<dbReference type="PANTHER" id="PTHR40463:SF1">
    <property type="entry name" value="PH-RESPONSE REGULATOR PROTEIN PALC"/>
    <property type="match status" value="1"/>
</dbReference>
<proteinExistence type="inferred from homology"/>
<feature type="domain" description="BRO1" evidence="3">
    <location>
        <begin position="1"/>
        <end position="423"/>
    </location>
</feature>
<dbReference type="Pfam" id="PF03097">
    <property type="entry name" value="BRO1"/>
    <property type="match status" value="1"/>
</dbReference>
<dbReference type="SMART" id="SM01041">
    <property type="entry name" value="BRO1"/>
    <property type="match status" value="1"/>
</dbReference>
<protein>
    <recommendedName>
        <fullName evidence="2">pH-response regulator protein palC</fullName>
    </recommendedName>
</protein>
<evidence type="ECO:0000313" key="5">
    <source>
        <dbReference type="Proteomes" id="UP001214603"/>
    </source>
</evidence>
<evidence type="ECO:0000259" key="3">
    <source>
        <dbReference type="PROSITE" id="PS51180"/>
    </source>
</evidence>
<dbReference type="InterPro" id="IPR037505">
    <property type="entry name" value="pH-resp_palC"/>
</dbReference>
<dbReference type="Proteomes" id="UP001214603">
    <property type="component" value="Chromosome 9"/>
</dbReference>
<dbReference type="AlphaFoldDB" id="A0AAF0ITA2"/>
<reference evidence="4" key="1">
    <citation type="submission" date="2023-03" db="EMBL/GenBank/DDBJ databases">
        <title>Mating type loci evolution in Malassezia.</title>
        <authorList>
            <person name="Coelho M.A."/>
        </authorList>
    </citation>
    <scope>NUCLEOTIDE SEQUENCE</scope>
    <source>
        <strain evidence="4">CBS 7876</strain>
    </source>
</reference>
<name>A0AAF0ITA2_9BASI</name>